<evidence type="ECO:0000256" key="1">
    <source>
        <dbReference type="SAM" id="Phobius"/>
    </source>
</evidence>
<organism evidence="2 3">
    <name type="scientific">Parageobacillus thermoglucosidasius</name>
    <name type="common">Geobacillus thermoglucosidasius</name>
    <dbReference type="NCBI Taxonomy" id="1426"/>
    <lineage>
        <taxon>Bacteria</taxon>
        <taxon>Bacillati</taxon>
        <taxon>Bacillota</taxon>
        <taxon>Bacilli</taxon>
        <taxon>Bacillales</taxon>
        <taxon>Anoxybacillaceae</taxon>
        <taxon>Parageobacillus</taxon>
    </lineage>
</organism>
<reference evidence="2" key="1">
    <citation type="submission" date="2020-10" db="EMBL/GenBank/DDBJ databases">
        <authorList>
            <person name="Delgado J.A."/>
            <person name="Gonzalez J.M."/>
        </authorList>
    </citation>
    <scope>NUCLEOTIDE SEQUENCE</scope>
    <source>
        <strain evidence="2">23.6</strain>
    </source>
</reference>
<keyword evidence="1" id="KW-1133">Transmembrane helix</keyword>
<gene>
    <name evidence="2" type="ORF">IMI45_13115</name>
</gene>
<proteinExistence type="predicted"/>
<evidence type="ECO:0000313" key="2">
    <source>
        <dbReference type="EMBL" id="UOE75260.1"/>
    </source>
</evidence>
<dbReference type="AlphaFoldDB" id="A0AB38QYN8"/>
<keyword evidence="1" id="KW-0472">Membrane</keyword>
<dbReference type="Proteomes" id="UP001058458">
    <property type="component" value="Chromosome"/>
</dbReference>
<name>A0AB38QYN8_PARTM</name>
<sequence length="98" mass="11059">MGEGSQAHIVVPYKRGISFVTERQCLPGMSDAERRNDEFCDFFGILPINLLIGGVFVLYLAEKANIEKLRLAFPCFAHKCHFWYIKAIVVIRSNPALG</sequence>
<feature type="transmembrane region" description="Helical" evidence="1">
    <location>
        <begin position="42"/>
        <end position="61"/>
    </location>
</feature>
<accession>A0AB38QYN8</accession>
<evidence type="ECO:0000313" key="3">
    <source>
        <dbReference type="Proteomes" id="UP001058458"/>
    </source>
</evidence>
<keyword evidence="1" id="KW-0812">Transmembrane</keyword>
<protein>
    <submittedName>
        <fullName evidence="2">Uncharacterized protein</fullName>
    </submittedName>
</protein>
<dbReference type="RefSeq" id="WP_035501890.1">
    <property type="nucleotide sequence ID" value="NZ_BHZK01000001.1"/>
</dbReference>
<dbReference type="GeneID" id="56927796"/>
<dbReference type="KEGG" id="ptl:AOT13_16050"/>
<dbReference type="EMBL" id="CP063414">
    <property type="protein sequence ID" value="UOE75260.1"/>
    <property type="molecule type" value="Genomic_DNA"/>
</dbReference>